<keyword evidence="8" id="KW-0460">Magnesium</keyword>
<dbReference type="Proteomes" id="UP001163046">
    <property type="component" value="Unassembled WGS sequence"/>
</dbReference>
<comment type="similarity">
    <text evidence="11">Belongs to the XPG/RAD2 endonuclease family. GEN subfamily.</text>
</comment>
<proteinExistence type="inferred from homology"/>
<dbReference type="SMART" id="SM00484">
    <property type="entry name" value="XPGI"/>
    <property type="match status" value="1"/>
</dbReference>
<comment type="cofactor">
    <cofactor evidence="1">
        <name>Mg(2+)</name>
        <dbReference type="ChEBI" id="CHEBI:18420"/>
    </cofactor>
</comment>
<sequence>MMLLRILKIVLFLPDALQVVQTTLSTNSTADVVKDEKSSVSRDALQVVQATLLKDTATETHQIDILQSETQKDPELHVDQSQDESEIPVMEKQDCLEEGRVGMDVDEPVAGPSGVPEAGLSAAGSPVAGPSGIPVEWQGATVEELEDIRLDLETEQKSLALEHGRQNRIAATVSNEMYTECQELLELFGVPYLVSPMEAEAQCAALDVLDLTHGSITDDSDIFLFGGRRVYKNIFNQKRHAEMYGSEAVHRMLALDRSGLICIAFITGSDYTEGIEGVGTVGAMEILHEFSGEGLDGLKKFKSWHDTAQKRTKDPQETKVKRKLKSVVLPSEFPSEEVYEAYLHPVVDESTELFEWGKPDLHSLRLYPLNSTSDTYL</sequence>
<dbReference type="GO" id="GO:0017108">
    <property type="term" value="F:5'-flap endonuclease activity"/>
    <property type="evidence" value="ECO:0007669"/>
    <property type="project" value="UniProtKB-ARBA"/>
</dbReference>
<dbReference type="GO" id="GO:0005634">
    <property type="term" value="C:nucleus"/>
    <property type="evidence" value="ECO:0007669"/>
    <property type="project" value="UniProtKB-SubCell"/>
</dbReference>
<dbReference type="Gene3D" id="3.40.50.1010">
    <property type="entry name" value="5'-nuclease"/>
    <property type="match status" value="1"/>
</dbReference>
<dbReference type="GO" id="GO:0000400">
    <property type="term" value="F:four-way junction DNA binding"/>
    <property type="evidence" value="ECO:0007669"/>
    <property type="project" value="UniProtKB-ARBA"/>
</dbReference>
<evidence type="ECO:0000256" key="9">
    <source>
        <dbReference type="ARBA" id="ARBA00023204"/>
    </source>
</evidence>
<dbReference type="SMART" id="SM00279">
    <property type="entry name" value="HhH2"/>
    <property type="match status" value="1"/>
</dbReference>
<feature type="chain" id="PRO_5040981642" evidence="13">
    <location>
        <begin position="23"/>
        <end position="377"/>
    </location>
</feature>
<dbReference type="InterPro" id="IPR006086">
    <property type="entry name" value="XPG-I_dom"/>
</dbReference>
<dbReference type="Pfam" id="PF00867">
    <property type="entry name" value="XPG_I"/>
    <property type="match status" value="1"/>
</dbReference>
<evidence type="ECO:0000256" key="11">
    <source>
        <dbReference type="ARBA" id="ARBA00038112"/>
    </source>
</evidence>
<evidence type="ECO:0000256" key="13">
    <source>
        <dbReference type="SAM" id="SignalP"/>
    </source>
</evidence>
<evidence type="ECO:0000256" key="8">
    <source>
        <dbReference type="ARBA" id="ARBA00022842"/>
    </source>
</evidence>
<accession>A0A9X0CYJ4</accession>
<feature type="region of interest" description="Disordered" evidence="12">
    <location>
        <begin position="66"/>
        <end position="86"/>
    </location>
</feature>
<dbReference type="InterPro" id="IPR036279">
    <property type="entry name" value="5-3_exonuclease_C_sf"/>
</dbReference>
<keyword evidence="13" id="KW-0732">Signal</keyword>
<dbReference type="AlphaFoldDB" id="A0A9X0CYJ4"/>
<evidence type="ECO:0000256" key="10">
    <source>
        <dbReference type="ARBA" id="ARBA00023242"/>
    </source>
</evidence>
<reference evidence="15" key="1">
    <citation type="submission" date="2023-01" db="EMBL/GenBank/DDBJ databases">
        <title>Genome assembly of the deep-sea coral Lophelia pertusa.</title>
        <authorList>
            <person name="Herrera S."/>
            <person name="Cordes E."/>
        </authorList>
    </citation>
    <scope>NUCLEOTIDE SEQUENCE</scope>
    <source>
        <strain evidence="15">USNM1676648</strain>
        <tissue evidence="15">Polyp</tissue>
    </source>
</reference>
<dbReference type="GO" id="GO:0008821">
    <property type="term" value="F:crossover junction DNA endonuclease activity"/>
    <property type="evidence" value="ECO:0007669"/>
    <property type="project" value="UniProtKB-ARBA"/>
</dbReference>
<keyword evidence="16" id="KW-1185">Reference proteome</keyword>
<dbReference type="GO" id="GO:0003697">
    <property type="term" value="F:single-stranded DNA binding"/>
    <property type="evidence" value="ECO:0007669"/>
    <property type="project" value="TreeGrafter"/>
</dbReference>
<dbReference type="GO" id="GO:0006281">
    <property type="term" value="P:DNA repair"/>
    <property type="evidence" value="ECO:0007669"/>
    <property type="project" value="UniProtKB-KW"/>
</dbReference>
<feature type="domain" description="XPG-I" evidence="14">
    <location>
        <begin position="186"/>
        <end position="255"/>
    </location>
</feature>
<keyword evidence="5" id="KW-0255">Endonuclease</keyword>
<evidence type="ECO:0000256" key="7">
    <source>
        <dbReference type="ARBA" id="ARBA00022801"/>
    </source>
</evidence>
<dbReference type="InterPro" id="IPR008918">
    <property type="entry name" value="HhH2"/>
</dbReference>
<dbReference type="Gene3D" id="1.10.150.20">
    <property type="entry name" value="5' to 3' exonuclease, C-terminal subdomain"/>
    <property type="match status" value="1"/>
</dbReference>
<dbReference type="FunFam" id="1.10.150.20:FF:000030">
    <property type="entry name" value="Flap endonuclease GEN-like 1"/>
    <property type="match status" value="1"/>
</dbReference>
<evidence type="ECO:0000313" key="16">
    <source>
        <dbReference type="Proteomes" id="UP001163046"/>
    </source>
</evidence>
<keyword evidence="3" id="KW-0540">Nuclease</keyword>
<dbReference type="PANTHER" id="PTHR16171">
    <property type="entry name" value="DNA REPAIR PROTEIN COMPLEMENTING XP-G CELLS-RELATED"/>
    <property type="match status" value="1"/>
</dbReference>
<keyword evidence="7" id="KW-0378">Hydrolase</keyword>
<dbReference type="SUPFAM" id="SSF88723">
    <property type="entry name" value="PIN domain-like"/>
    <property type="match status" value="1"/>
</dbReference>
<dbReference type="OrthoDB" id="31113at2759"/>
<evidence type="ECO:0000256" key="3">
    <source>
        <dbReference type="ARBA" id="ARBA00022722"/>
    </source>
</evidence>
<dbReference type="InterPro" id="IPR006084">
    <property type="entry name" value="XPG/Rad2"/>
</dbReference>
<organism evidence="15 16">
    <name type="scientific">Desmophyllum pertusum</name>
    <dbReference type="NCBI Taxonomy" id="174260"/>
    <lineage>
        <taxon>Eukaryota</taxon>
        <taxon>Metazoa</taxon>
        <taxon>Cnidaria</taxon>
        <taxon>Anthozoa</taxon>
        <taxon>Hexacorallia</taxon>
        <taxon>Scleractinia</taxon>
        <taxon>Caryophylliina</taxon>
        <taxon>Caryophylliidae</taxon>
        <taxon>Desmophyllum</taxon>
    </lineage>
</organism>
<gene>
    <name evidence="15" type="primary">ERCC5_2</name>
    <name evidence="15" type="ORF">OS493_024141</name>
</gene>
<feature type="compositionally biased region" description="Basic and acidic residues" evidence="12">
    <location>
        <begin position="70"/>
        <end position="80"/>
    </location>
</feature>
<dbReference type="CDD" id="cd09904">
    <property type="entry name" value="H3TH_XPG"/>
    <property type="match status" value="1"/>
</dbReference>
<comment type="subcellular location">
    <subcellularLocation>
        <location evidence="2">Nucleus</location>
    </subcellularLocation>
</comment>
<dbReference type="InterPro" id="IPR029060">
    <property type="entry name" value="PIN-like_dom_sf"/>
</dbReference>
<feature type="signal peptide" evidence="13">
    <location>
        <begin position="1"/>
        <end position="22"/>
    </location>
</feature>
<evidence type="ECO:0000256" key="1">
    <source>
        <dbReference type="ARBA" id="ARBA00001946"/>
    </source>
</evidence>
<keyword evidence="9" id="KW-0234">DNA repair</keyword>
<name>A0A9X0CYJ4_9CNID</name>
<evidence type="ECO:0000256" key="5">
    <source>
        <dbReference type="ARBA" id="ARBA00022759"/>
    </source>
</evidence>
<evidence type="ECO:0000256" key="2">
    <source>
        <dbReference type="ARBA" id="ARBA00004123"/>
    </source>
</evidence>
<evidence type="ECO:0000256" key="6">
    <source>
        <dbReference type="ARBA" id="ARBA00022763"/>
    </source>
</evidence>
<evidence type="ECO:0000256" key="4">
    <source>
        <dbReference type="ARBA" id="ARBA00022723"/>
    </source>
</evidence>
<dbReference type="CDD" id="cd09868">
    <property type="entry name" value="PIN_XPG_RAD2"/>
    <property type="match status" value="1"/>
</dbReference>
<keyword evidence="10" id="KW-0539">Nucleus</keyword>
<dbReference type="EMBL" id="MU826368">
    <property type="protein sequence ID" value="KAJ7378194.1"/>
    <property type="molecule type" value="Genomic_DNA"/>
</dbReference>
<evidence type="ECO:0000313" key="15">
    <source>
        <dbReference type="EMBL" id="KAJ7378194.1"/>
    </source>
</evidence>
<protein>
    <submittedName>
        <fullName evidence="15">Helix-hairpin-helix class 2 (Pol1) motif</fullName>
    </submittedName>
</protein>
<dbReference type="PRINTS" id="PR00853">
    <property type="entry name" value="XPGRADSUPER"/>
</dbReference>
<evidence type="ECO:0000256" key="12">
    <source>
        <dbReference type="SAM" id="MobiDB-lite"/>
    </source>
</evidence>
<dbReference type="PANTHER" id="PTHR16171:SF7">
    <property type="entry name" value="DNA REPAIR PROTEIN RAD2"/>
    <property type="match status" value="1"/>
</dbReference>
<dbReference type="SUPFAM" id="SSF47807">
    <property type="entry name" value="5' to 3' exonuclease, C-terminal subdomain"/>
    <property type="match status" value="1"/>
</dbReference>
<evidence type="ECO:0000259" key="14">
    <source>
        <dbReference type="SMART" id="SM00484"/>
    </source>
</evidence>
<dbReference type="GO" id="GO:0046872">
    <property type="term" value="F:metal ion binding"/>
    <property type="evidence" value="ECO:0007669"/>
    <property type="project" value="UniProtKB-KW"/>
</dbReference>
<comment type="caution">
    <text evidence="15">The sequence shown here is derived from an EMBL/GenBank/DDBJ whole genome shotgun (WGS) entry which is preliminary data.</text>
</comment>
<keyword evidence="6" id="KW-0227">DNA damage</keyword>
<keyword evidence="4" id="KW-0479">Metal-binding</keyword>